<dbReference type="Proteomes" id="UP000319731">
    <property type="component" value="Unassembled WGS sequence"/>
</dbReference>
<gene>
    <name evidence="1" type="ORF">SmJEL517_g03557</name>
</gene>
<dbReference type="RefSeq" id="XP_031024558.1">
    <property type="nucleotide sequence ID" value="XM_031169485.1"/>
</dbReference>
<accession>A0A507C6L5</accession>
<dbReference type="EMBL" id="QEAO01000019">
    <property type="protein sequence ID" value="TPX33616.1"/>
    <property type="molecule type" value="Genomic_DNA"/>
</dbReference>
<organism evidence="1 2">
    <name type="scientific">Synchytrium microbalum</name>
    <dbReference type="NCBI Taxonomy" id="1806994"/>
    <lineage>
        <taxon>Eukaryota</taxon>
        <taxon>Fungi</taxon>
        <taxon>Fungi incertae sedis</taxon>
        <taxon>Chytridiomycota</taxon>
        <taxon>Chytridiomycota incertae sedis</taxon>
        <taxon>Chytridiomycetes</taxon>
        <taxon>Synchytriales</taxon>
        <taxon>Synchytriaceae</taxon>
        <taxon>Synchytrium</taxon>
    </lineage>
</organism>
<dbReference type="AlphaFoldDB" id="A0A507C6L5"/>
<name>A0A507C6L5_9FUNG</name>
<dbReference type="STRING" id="1806994.A0A507C6L5"/>
<evidence type="ECO:0000313" key="2">
    <source>
        <dbReference type="Proteomes" id="UP000319731"/>
    </source>
</evidence>
<evidence type="ECO:0000313" key="1">
    <source>
        <dbReference type="EMBL" id="TPX33616.1"/>
    </source>
</evidence>
<protein>
    <submittedName>
        <fullName evidence="1">Uncharacterized protein</fullName>
    </submittedName>
</protein>
<sequence length="62" mass="6921">MLGYLNGSFQCTVIASDIAPRISMSMAPCADFTFMTQDTTYFFVVGPEVVRPSPRKKLRKKA</sequence>
<comment type="caution">
    <text evidence="1">The sequence shown here is derived from an EMBL/GenBank/DDBJ whole genome shotgun (WGS) entry which is preliminary data.</text>
</comment>
<reference evidence="1 2" key="1">
    <citation type="journal article" date="2019" name="Sci. Rep.">
        <title>Comparative genomics of chytrid fungi reveal insights into the obligate biotrophic and pathogenic lifestyle of Synchytrium endobioticum.</title>
        <authorList>
            <person name="van de Vossenberg B.T.L.H."/>
            <person name="Warris S."/>
            <person name="Nguyen H.D.T."/>
            <person name="van Gent-Pelzer M.P.E."/>
            <person name="Joly D.L."/>
            <person name="van de Geest H.C."/>
            <person name="Bonants P.J.M."/>
            <person name="Smith D.S."/>
            <person name="Levesque C.A."/>
            <person name="van der Lee T.A.J."/>
        </authorList>
    </citation>
    <scope>NUCLEOTIDE SEQUENCE [LARGE SCALE GENOMIC DNA]</scope>
    <source>
        <strain evidence="1 2">JEL517</strain>
    </source>
</reference>
<proteinExistence type="predicted"/>
<dbReference type="GeneID" id="42004782"/>
<keyword evidence="2" id="KW-1185">Reference proteome</keyword>